<dbReference type="Gene3D" id="2.60.120.40">
    <property type="match status" value="1"/>
</dbReference>
<accession>A0A0F9RT22</accession>
<comment type="caution">
    <text evidence="1">The sequence shown here is derived from an EMBL/GenBank/DDBJ whole genome shotgun (WGS) entry which is preliminary data.</text>
</comment>
<protein>
    <submittedName>
        <fullName evidence="1">Uncharacterized protein</fullName>
    </submittedName>
</protein>
<sequence length="298" mass="32090">MADEIEKIDSEETDFNRTPLKKSIRFNPFQVDYKNREIVVQPSSIDKRLDLSMNNAKGGAGAYLGRHVDFTSADTTPSVKNANIFETAGTTRITDFDDGKVGQVIFIKATGSITISDGGQLSLKGDTDFNMQIGDTITLAMFDDQVWHEISRSIARATGIYGEMFGDNISETVTIGATDTFVEVGGSLSTGVVRGVTFQNSKELKILTAGDYLINFAIGVKTTTANDEVEGRVMINSTSSPTSSTHSTLPKANVSEEISGTTILTLAVDDVVKVAVANHNAVRDIIIEHLNLSILKVG</sequence>
<name>A0A0F9RT22_9ZZZZ</name>
<evidence type="ECO:0000313" key="1">
    <source>
        <dbReference type="EMBL" id="KKN59600.1"/>
    </source>
</evidence>
<dbReference type="AlphaFoldDB" id="A0A0F9RT22"/>
<proteinExistence type="predicted"/>
<gene>
    <name evidence="1" type="ORF">LCGC14_0540630</name>
</gene>
<organism evidence="1">
    <name type="scientific">marine sediment metagenome</name>
    <dbReference type="NCBI Taxonomy" id="412755"/>
    <lineage>
        <taxon>unclassified sequences</taxon>
        <taxon>metagenomes</taxon>
        <taxon>ecological metagenomes</taxon>
    </lineage>
</organism>
<dbReference type="InterPro" id="IPR008983">
    <property type="entry name" value="Tumour_necrosis_fac-like_dom"/>
</dbReference>
<reference evidence="1" key="1">
    <citation type="journal article" date="2015" name="Nature">
        <title>Complex archaea that bridge the gap between prokaryotes and eukaryotes.</title>
        <authorList>
            <person name="Spang A."/>
            <person name="Saw J.H."/>
            <person name="Jorgensen S.L."/>
            <person name="Zaremba-Niedzwiedzka K."/>
            <person name="Martijn J."/>
            <person name="Lind A.E."/>
            <person name="van Eijk R."/>
            <person name="Schleper C."/>
            <person name="Guy L."/>
            <person name="Ettema T.J."/>
        </authorList>
    </citation>
    <scope>NUCLEOTIDE SEQUENCE</scope>
</reference>
<dbReference type="EMBL" id="LAZR01000721">
    <property type="protein sequence ID" value="KKN59600.1"/>
    <property type="molecule type" value="Genomic_DNA"/>
</dbReference>